<proteinExistence type="inferred from homology"/>
<accession>A0A8H7RWZ6</accession>
<evidence type="ECO:0000256" key="7">
    <source>
        <dbReference type="ARBA" id="ARBA00023128"/>
    </source>
</evidence>
<comment type="subcellular location">
    <subcellularLocation>
        <location evidence="1">Mitochondrion inner membrane</location>
    </subcellularLocation>
</comment>
<organism evidence="10 11">
    <name type="scientific">Circinella minor</name>
    <dbReference type="NCBI Taxonomy" id="1195481"/>
    <lineage>
        <taxon>Eukaryota</taxon>
        <taxon>Fungi</taxon>
        <taxon>Fungi incertae sedis</taxon>
        <taxon>Mucoromycota</taxon>
        <taxon>Mucoromycotina</taxon>
        <taxon>Mucoromycetes</taxon>
        <taxon>Mucorales</taxon>
        <taxon>Lichtheimiaceae</taxon>
        <taxon>Circinella</taxon>
    </lineage>
</organism>
<dbReference type="Pfam" id="PF12597">
    <property type="entry name" value="Cox20"/>
    <property type="match status" value="1"/>
</dbReference>
<keyword evidence="8 9" id="KW-0472">Membrane</keyword>
<evidence type="ECO:0000256" key="8">
    <source>
        <dbReference type="ARBA" id="ARBA00023136"/>
    </source>
</evidence>
<keyword evidence="6 9" id="KW-1133">Transmembrane helix</keyword>
<dbReference type="OrthoDB" id="14603at2759"/>
<protein>
    <recommendedName>
        <fullName evidence="3">Cytochrome c oxidase assembly protein COX20, mitochondrial</fullName>
    </recommendedName>
</protein>
<evidence type="ECO:0000256" key="1">
    <source>
        <dbReference type="ARBA" id="ARBA00004273"/>
    </source>
</evidence>
<sequence length="139" mass="15310">MNNEGNNNSNQPTFSEAFQTIKAEDFKNVGKIPCARNALLYGMGGAFGVGGIRYIVKRAVPTSANWAVAAFCGISLISFEMCQMDRKSKLERLHLIVKESNSRGEKRRVDAQGKDKAFQVIVDDIPSPAKNDNDQSLNK</sequence>
<keyword evidence="5" id="KW-0999">Mitochondrion inner membrane</keyword>
<keyword evidence="11" id="KW-1185">Reference proteome</keyword>
<feature type="transmembrane region" description="Helical" evidence="9">
    <location>
        <begin position="62"/>
        <end position="82"/>
    </location>
</feature>
<comment type="caution">
    <text evidence="10">The sequence shown here is derived from an EMBL/GenBank/DDBJ whole genome shotgun (WGS) entry which is preliminary data.</text>
</comment>
<evidence type="ECO:0000256" key="5">
    <source>
        <dbReference type="ARBA" id="ARBA00022792"/>
    </source>
</evidence>
<dbReference type="EMBL" id="JAEPRB010000210">
    <property type="protein sequence ID" value="KAG2218792.1"/>
    <property type="molecule type" value="Genomic_DNA"/>
</dbReference>
<dbReference type="PANTHER" id="PTHR31586">
    <property type="entry name" value="CYTOCHROME C OXIDASE PROTEIN 20"/>
    <property type="match status" value="1"/>
</dbReference>
<dbReference type="PANTHER" id="PTHR31586:SF1">
    <property type="entry name" value="CYTOCHROME C OXIDASE ASSEMBLY PROTEIN COX20, MITOCHONDRIAL"/>
    <property type="match status" value="1"/>
</dbReference>
<evidence type="ECO:0000313" key="11">
    <source>
        <dbReference type="Proteomes" id="UP000646827"/>
    </source>
</evidence>
<dbReference type="GO" id="GO:0033617">
    <property type="term" value="P:mitochondrial respiratory chain complex IV assembly"/>
    <property type="evidence" value="ECO:0007669"/>
    <property type="project" value="InterPro"/>
</dbReference>
<comment type="similarity">
    <text evidence="2">Belongs to the COX20 family.</text>
</comment>
<dbReference type="InterPro" id="IPR022533">
    <property type="entry name" value="Cox20"/>
</dbReference>
<evidence type="ECO:0000256" key="6">
    <source>
        <dbReference type="ARBA" id="ARBA00022989"/>
    </source>
</evidence>
<evidence type="ECO:0000256" key="4">
    <source>
        <dbReference type="ARBA" id="ARBA00022692"/>
    </source>
</evidence>
<dbReference type="Proteomes" id="UP000646827">
    <property type="component" value="Unassembled WGS sequence"/>
</dbReference>
<evidence type="ECO:0000256" key="3">
    <source>
        <dbReference type="ARBA" id="ARBA00017689"/>
    </source>
</evidence>
<dbReference type="AlphaFoldDB" id="A0A8H7RWZ6"/>
<feature type="transmembrane region" description="Helical" evidence="9">
    <location>
        <begin position="38"/>
        <end position="56"/>
    </location>
</feature>
<name>A0A8H7RWZ6_9FUNG</name>
<gene>
    <name evidence="10" type="ORF">INT45_000329</name>
</gene>
<keyword evidence="7" id="KW-0496">Mitochondrion</keyword>
<dbReference type="GO" id="GO:0005743">
    <property type="term" value="C:mitochondrial inner membrane"/>
    <property type="evidence" value="ECO:0007669"/>
    <property type="project" value="UniProtKB-SubCell"/>
</dbReference>
<reference evidence="10 11" key="1">
    <citation type="submission" date="2020-12" db="EMBL/GenBank/DDBJ databases">
        <title>Metabolic potential, ecology and presence of endohyphal bacteria is reflected in genomic diversity of Mucoromycotina.</title>
        <authorList>
            <person name="Muszewska A."/>
            <person name="Okrasinska A."/>
            <person name="Steczkiewicz K."/>
            <person name="Drgas O."/>
            <person name="Orlowska M."/>
            <person name="Perlinska-Lenart U."/>
            <person name="Aleksandrzak-Piekarczyk T."/>
            <person name="Szatraj K."/>
            <person name="Zielenkiewicz U."/>
            <person name="Pilsyk S."/>
            <person name="Malc E."/>
            <person name="Mieczkowski P."/>
            <person name="Kruszewska J.S."/>
            <person name="Biernat P."/>
            <person name="Pawlowska J."/>
        </authorList>
    </citation>
    <scope>NUCLEOTIDE SEQUENCE [LARGE SCALE GENOMIC DNA]</scope>
    <source>
        <strain evidence="10 11">CBS 142.35</strain>
    </source>
</reference>
<evidence type="ECO:0000256" key="2">
    <source>
        <dbReference type="ARBA" id="ARBA00009575"/>
    </source>
</evidence>
<keyword evidence="4 9" id="KW-0812">Transmembrane</keyword>
<evidence type="ECO:0000313" key="10">
    <source>
        <dbReference type="EMBL" id="KAG2218792.1"/>
    </source>
</evidence>
<evidence type="ECO:0000256" key="9">
    <source>
        <dbReference type="SAM" id="Phobius"/>
    </source>
</evidence>